<dbReference type="InterPro" id="IPR000182">
    <property type="entry name" value="GNAT_dom"/>
</dbReference>
<evidence type="ECO:0000259" key="1">
    <source>
        <dbReference type="PROSITE" id="PS51186"/>
    </source>
</evidence>
<organism evidence="2 3">
    <name type="scientific">Clostridium brassicae</name>
    <dbReference type="NCBI Taxonomy" id="2999072"/>
    <lineage>
        <taxon>Bacteria</taxon>
        <taxon>Bacillati</taxon>
        <taxon>Bacillota</taxon>
        <taxon>Clostridia</taxon>
        <taxon>Eubacteriales</taxon>
        <taxon>Clostridiaceae</taxon>
        <taxon>Clostridium</taxon>
    </lineage>
</organism>
<evidence type="ECO:0000313" key="3">
    <source>
        <dbReference type="Proteomes" id="UP001144612"/>
    </source>
</evidence>
<dbReference type="SUPFAM" id="SSF55729">
    <property type="entry name" value="Acyl-CoA N-acyltransferases (Nat)"/>
    <property type="match status" value="1"/>
</dbReference>
<dbReference type="EMBL" id="JAPQFJ010000007">
    <property type="protein sequence ID" value="MCY6958672.1"/>
    <property type="molecule type" value="Genomic_DNA"/>
</dbReference>
<dbReference type="RefSeq" id="WP_268061089.1">
    <property type="nucleotide sequence ID" value="NZ_JAPQFJ010000007.1"/>
</dbReference>
<protein>
    <submittedName>
        <fullName evidence="2">GNAT family protein</fullName>
    </submittedName>
</protein>
<reference evidence="2" key="1">
    <citation type="submission" date="2022-12" db="EMBL/GenBank/DDBJ databases">
        <title>Clostridium sp. nov., isolated from industrial wastewater.</title>
        <authorList>
            <person name="Jiayan W."/>
        </authorList>
    </citation>
    <scope>NUCLEOTIDE SEQUENCE</scope>
    <source>
        <strain evidence="2">ZC22-4</strain>
    </source>
</reference>
<keyword evidence="3" id="KW-1185">Reference proteome</keyword>
<gene>
    <name evidence="2" type="ORF">OW729_08650</name>
</gene>
<dbReference type="PANTHER" id="PTHR43441">
    <property type="entry name" value="RIBOSOMAL-PROTEIN-SERINE ACETYLTRANSFERASE"/>
    <property type="match status" value="1"/>
</dbReference>
<name>A0ABT4D8N9_9CLOT</name>
<dbReference type="Proteomes" id="UP001144612">
    <property type="component" value="Unassembled WGS sequence"/>
</dbReference>
<dbReference type="PANTHER" id="PTHR43441:SF11">
    <property type="entry name" value="RIBOSOMAL-PROTEIN-SERINE ACETYLTRANSFERASE"/>
    <property type="match status" value="1"/>
</dbReference>
<dbReference type="InterPro" id="IPR016181">
    <property type="entry name" value="Acyl_CoA_acyltransferase"/>
</dbReference>
<feature type="domain" description="N-acetyltransferase" evidence="1">
    <location>
        <begin position="12"/>
        <end position="180"/>
    </location>
</feature>
<sequence length="181" mass="21731">MDSKIKQLDKEYQLLLLTEQHIRTLYNWNIEEEHFEYYTCRPLTSHKSFKEYACKTLKSILGKKSKIYVLVKKDNWNIPLGKITLFDLNLRNHSAEFGYYLPKNNRAKGLGGIMLNKFIEVAFKDYELNLNKIYATTSSNNFPSIKLLERFDFKLDGRLREHYWINENKYDQLIYSMLKHE</sequence>
<dbReference type="Pfam" id="PF13302">
    <property type="entry name" value="Acetyltransf_3"/>
    <property type="match status" value="1"/>
</dbReference>
<proteinExistence type="predicted"/>
<accession>A0ABT4D8N9</accession>
<dbReference type="InterPro" id="IPR051908">
    <property type="entry name" value="Ribosomal_N-acetyltransferase"/>
</dbReference>
<evidence type="ECO:0000313" key="2">
    <source>
        <dbReference type="EMBL" id="MCY6958672.1"/>
    </source>
</evidence>
<dbReference type="Gene3D" id="3.40.630.30">
    <property type="match status" value="1"/>
</dbReference>
<dbReference type="PROSITE" id="PS51186">
    <property type="entry name" value="GNAT"/>
    <property type="match status" value="1"/>
</dbReference>
<comment type="caution">
    <text evidence="2">The sequence shown here is derived from an EMBL/GenBank/DDBJ whole genome shotgun (WGS) entry which is preliminary data.</text>
</comment>